<gene>
    <name evidence="2" type="ORF">MCBMB27_03467</name>
    <name evidence="3" type="ORF">SAMN05192567_11812</name>
</gene>
<reference evidence="2 4" key="1">
    <citation type="submission" date="2016-04" db="EMBL/GenBank/DDBJ databases">
        <title>Complete genome sequencing and analysis of CBMB27, Methylobacterium phyllosphaerae isolated from leaf tissues of rice (Oryza sativa L.).</title>
        <authorList>
            <person name="Lee Y."/>
            <person name="Hwangbo K."/>
            <person name="Chung H."/>
            <person name="Yoo J."/>
            <person name="Kim K.Y."/>
            <person name="Sa T.M."/>
            <person name="Um Y."/>
            <person name="Madhaiyan M."/>
        </authorList>
    </citation>
    <scope>NUCLEOTIDE SEQUENCE [LARGE SCALE GENOMIC DNA]</scope>
    <source>
        <strain evidence="2 4">CBMB27</strain>
    </source>
</reference>
<organism evidence="3 5">
    <name type="scientific">Methylobacterium phyllosphaerae</name>
    <dbReference type="NCBI Taxonomy" id="418223"/>
    <lineage>
        <taxon>Bacteria</taxon>
        <taxon>Pseudomonadati</taxon>
        <taxon>Pseudomonadota</taxon>
        <taxon>Alphaproteobacteria</taxon>
        <taxon>Hyphomicrobiales</taxon>
        <taxon>Methylobacteriaceae</taxon>
        <taxon>Methylobacterium</taxon>
    </lineage>
</organism>
<protein>
    <submittedName>
        <fullName evidence="2">Motility and Chemotaxis</fullName>
    </submittedName>
</protein>
<feature type="compositionally biased region" description="Low complexity" evidence="1">
    <location>
        <begin position="1"/>
        <end position="16"/>
    </location>
</feature>
<dbReference type="Proteomes" id="UP000199140">
    <property type="component" value="Unassembled WGS sequence"/>
</dbReference>
<proteinExistence type="predicted"/>
<accession>A0AAE8HUE4</accession>
<evidence type="ECO:0000313" key="5">
    <source>
        <dbReference type="Proteomes" id="UP000199140"/>
    </source>
</evidence>
<keyword evidence="4" id="KW-1185">Reference proteome</keyword>
<dbReference type="RefSeq" id="WP_083683575.1">
    <property type="nucleotide sequence ID" value="NZ_CP015367.1"/>
</dbReference>
<evidence type="ECO:0000313" key="2">
    <source>
        <dbReference type="EMBL" id="APT32758.1"/>
    </source>
</evidence>
<dbReference type="EMBL" id="FOPK01000018">
    <property type="protein sequence ID" value="SFH25888.1"/>
    <property type="molecule type" value="Genomic_DNA"/>
</dbReference>
<name>A0AAE8HUE4_9HYPH</name>
<dbReference type="Proteomes" id="UP000185487">
    <property type="component" value="Chromosome"/>
</dbReference>
<sequence>MTRPGASSGASSGTAAARRHPAPGRGLRAVVLGLIVSVAPVAGARAEPGIRILDLPFKVRALRGSRSEAAVSVATSGLLPITGAKTGPQTGGQQAGDEESAPIAVVWGDEGGAVLALAEGRVTVRPIGKEAVEGLTAAETPRGALPGSRRTLSGPLSAYLTGRTRAPDGGPAAAVLTIRERQPMAVSTDPKPVPVATVTVPAGGEAVFAPLRPRLLRLGGRPALLAATLSGADAGGLALIDRPAGDPDAAWAVTARTPAQPGPPLKIVGIADFSGSGESQAATVSAKGRLQLWTLRPDRIEAAGEAEGYAAGDGDSDLAVTTPAGGGPELVLPVAGRPEIAFVAAKGGLRERARVALPVPAETGIVVLGEGAAARLLVGLADGRVAVVAPDGGTP</sequence>
<feature type="region of interest" description="Disordered" evidence="1">
    <location>
        <begin position="1"/>
        <end position="21"/>
    </location>
</feature>
<reference evidence="3 5" key="2">
    <citation type="submission" date="2016-10" db="EMBL/GenBank/DDBJ databases">
        <authorList>
            <person name="Varghese N."/>
            <person name="Submissions S."/>
        </authorList>
    </citation>
    <scope>NUCLEOTIDE SEQUENCE [LARGE SCALE GENOMIC DNA]</scope>
    <source>
        <strain evidence="3 5">CBMB27</strain>
    </source>
</reference>
<evidence type="ECO:0000256" key="1">
    <source>
        <dbReference type="SAM" id="MobiDB-lite"/>
    </source>
</evidence>
<evidence type="ECO:0000313" key="4">
    <source>
        <dbReference type="Proteomes" id="UP000185487"/>
    </source>
</evidence>
<dbReference type="EMBL" id="CP015367">
    <property type="protein sequence ID" value="APT32758.1"/>
    <property type="molecule type" value="Genomic_DNA"/>
</dbReference>
<dbReference type="AlphaFoldDB" id="A0AAE8HUE4"/>
<evidence type="ECO:0000313" key="3">
    <source>
        <dbReference type="EMBL" id="SFH25888.1"/>
    </source>
</evidence>
<dbReference type="KEGG" id="mphy:MCBMB27_03467"/>